<gene>
    <name evidence="3" type="ORF">GO499_09075</name>
</gene>
<dbReference type="AlphaFoldDB" id="A0A6P1T215"/>
<evidence type="ECO:0000313" key="4">
    <source>
        <dbReference type="Proteomes" id="UP000464495"/>
    </source>
</evidence>
<keyword evidence="4" id="KW-1185">Reference proteome</keyword>
<accession>A0A6P1T215</accession>
<dbReference type="RefSeq" id="WP_161863895.1">
    <property type="nucleotide sequence ID" value="NZ_CP046620.1"/>
</dbReference>
<evidence type="ECO:0000313" key="3">
    <source>
        <dbReference type="EMBL" id="QHQ35339.1"/>
    </source>
</evidence>
<name>A0A6P1T215_9RHOB</name>
<dbReference type="Pfam" id="PF07995">
    <property type="entry name" value="GSDH"/>
    <property type="match status" value="1"/>
</dbReference>
<organism evidence="3 4">
    <name type="scientific">Algicella marina</name>
    <dbReference type="NCBI Taxonomy" id="2683284"/>
    <lineage>
        <taxon>Bacteria</taxon>
        <taxon>Pseudomonadati</taxon>
        <taxon>Pseudomonadota</taxon>
        <taxon>Alphaproteobacteria</taxon>
        <taxon>Rhodobacterales</taxon>
        <taxon>Paracoccaceae</taxon>
        <taxon>Algicella</taxon>
    </lineage>
</organism>
<proteinExistence type="predicted"/>
<dbReference type="SUPFAM" id="SSF50952">
    <property type="entry name" value="Soluble quinoprotein glucose dehydrogenase"/>
    <property type="match status" value="1"/>
</dbReference>
<reference evidence="3 4" key="1">
    <citation type="submission" date="2019-12" db="EMBL/GenBank/DDBJ databases">
        <title>Complete genome sequence of Algicella marina strain 9Alg 56(T) isolated from the red alga Tichocarpus crinitus.</title>
        <authorList>
            <person name="Kim S.-G."/>
            <person name="Nedashkovskaya O.I."/>
        </authorList>
    </citation>
    <scope>NUCLEOTIDE SEQUENCE [LARGE SCALE GENOMIC DNA]</scope>
    <source>
        <strain evidence="3 4">9Alg 56</strain>
    </source>
</reference>
<dbReference type="Gene3D" id="2.120.10.30">
    <property type="entry name" value="TolB, C-terminal domain"/>
    <property type="match status" value="1"/>
</dbReference>
<evidence type="ECO:0000259" key="2">
    <source>
        <dbReference type="Pfam" id="PF07995"/>
    </source>
</evidence>
<dbReference type="InterPro" id="IPR012938">
    <property type="entry name" value="Glc/Sorbosone_DH"/>
</dbReference>
<feature type="domain" description="Glucose/Sorbosone dehydrogenase" evidence="2">
    <location>
        <begin position="47"/>
        <end position="365"/>
    </location>
</feature>
<protein>
    <submittedName>
        <fullName evidence="3">PQQ-dependent sugar dehydrogenase</fullName>
    </submittedName>
</protein>
<dbReference type="EMBL" id="CP046620">
    <property type="protein sequence ID" value="QHQ35339.1"/>
    <property type="molecule type" value="Genomic_DNA"/>
</dbReference>
<evidence type="ECO:0000256" key="1">
    <source>
        <dbReference type="SAM" id="SignalP"/>
    </source>
</evidence>
<dbReference type="InterPro" id="IPR011042">
    <property type="entry name" value="6-blade_b-propeller_TolB-like"/>
</dbReference>
<dbReference type="Proteomes" id="UP000464495">
    <property type="component" value="Chromosome"/>
</dbReference>
<feature type="chain" id="PRO_5026698999" evidence="1">
    <location>
        <begin position="29"/>
        <end position="375"/>
    </location>
</feature>
<feature type="signal peptide" evidence="1">
    <location>
        <begin position="1"/>
        <end position="28"/>
    </location>
</feature>
<dbReference type="PANTHER" id="PTHR19328">
    <property type="entry name" value="HEDGEHOG-INTERACTING PROTEIN"/>
    <property type="match status" value="1"/>
</dbReference>
<dbReference type="InterPro" id="IPR011041">
    <property type="entry name" value="Quinoprot_gluc/sorb_DH_b-prop"/>
</dbReference>
<keyword evidence="1" id="KW-0732">Signal</keyword>
<dbReference type="KEGG" id="amaq:GO499_09075"/>
<dbReference type="PANTHER" id="PTHR19328:SF75">
    <property type="entry name" value="ALDOSE SUGAR DEHYDROGENASE YLII"/>
    <property type="match status" value="1"/>
</dbReference>
<sequence>MNLFRSISLAVIAAIVATALFVTSEAEAETVPVDGGEVEVTRMVTGLDEPWAIAFLPSGGLLITERDGRLLRVMEGSASLVSGVPEVAVLGQGGLLDVVLARDFATTRTLFISYAKPMQGGAGTALAAAELSADGSSLQNVRDIFTMNNGSGAGQHFGSRIVEAPDGKLFLTIGERGARELAQDKSRFNGKVVRINRDGSIPADNPFVGGDGLDAIWSLGHRNPQGAALDETGTLWTVEHGAQGGDEINRPEPGLNYGWPVISYGRHYSGGKIGQGTSAPGLEQPAHYWDPSIAPSGMMVYSGSLFPEWQGDIFVGSLKFNMISRLVRDGSEVTEAERLFQDRYTRIRDIREAPDGSIWFLSVGDGAAYRMTPAD</sequence>